<comment type="caution">
    <text evidence="1">The sequence shown here is derived from an EMBL/GenBank/DDBJ whole genome shotgun (WGS) entry which is preliminary data.</text>
</comment>
<organism evidence="1 2">
    <name type="scientific">Acinetobacter beijerinckii CIP 110307</name>
    <dbReference type="NCBI Taxonomy" id="1217648"/>
    <lineage>
        <taxon>Bacteria</taxon>
        <taxon>Pseudomonadati</taxon>
        <taxon>Pseudomonadota</taxon>
        <taxon>Gammaproteobacteria</taxon>
        <taxon>Moraxellales</taxon>
        <taxon>Moraxellaceae</taxon>
        <taxon>Acinetobacter</taxon>
    </lineage>
</organism>
<evidence type="ECO:0000313" key="1">
    <source>
        <dbReference type="EMBL" id="ENW06420.1"/>
    </source>
</evidence>
<dbReference type="HOGENOM" id="CLU_069987_0_0_6"/>
<proteinExistence type="predicted"/>
<keyword evidence="2" id="KW-1185">Reference proteome</keyword>
<gene>
    <name evidence="1" type="ORF">F933_02153</name>
</gene>
<evidence type="ECO:0000313" key="2">
    <source>
        <dbReference type="Proteomes" id="UP000017670"/>
    </source>
</evidence>
<reference evidence="1 2" key="1">
    <citation type="submission" date="2013-02" db="EMBL/GenBank/DDBJ databases">
        <title>The Genome Sequence of Acinetobacter beijerinckii CIP 110307.</title>
        <authorList>
            <consortium name="The Broad Institute Genome Sequencing Platform"/>
            <consortium name="The Broad Institute Genome Sequencing Center for Infectious Disease"/>
            <person name="Cerqueira G."/>
            <person name="Feldgarden M."/>
            <person name="Courvalin P."/>
            <person name="Perichon B."/>
            <person name="Grillot-Courvalin C."/>
            <person name="Clermont D."/>
            <person name="Rocha E."/>
            <person name="Yoon E.-J."/>
            <person name="Nemec A."/>
            <person name="Walker B."/>
            <person name="Young S.K."/>
            <person name="Zeng Q."/>
            <person name="Gargeya S."/>
            <person name="Fitzgerald M."/>
            <person name="Haas B."/>
            <person name="Abouelleil A."/>
            <person name="Alvarado L."/>
            <person name="Arachchi H.M."/>
            <person name="Berlin A.M."/>
            <person name="Chapman S.B."/>
            <person name="Dewar J."/>
            <person name="Goldberg J."/>
            <person name="Griggs A."/>
            <person name="Gujja S."/>
            <person name="Hansen M."/>
            <person name="Howarth C."/>
            <person name="Imamovic A."/>
            <person name="Larimer J."/>
            <person name="McCowan C."/>
            <person name="Murphy C."/>
            <person name="Neiman D."/>
            <person name="Pearson M."/>
            <person name="Priest M."/>
            <person name="Roberts A."/>
            <person name="Saif S."/>
            <person name="Shea T."/>
            <person name="Sisk P."/>
            <person name="Sykes S."/>
            <person name="Wortman J."/>
            <person name="Nusbaum C."/>
            <person name="Birren B."/>
        </authorList>
    </citation>
    <scope>NUCLEOTIDE SEQUENCE [LARGE SCALE GENOMIC DNA]</scope>
    <source>
        <strain evidence="1 2">CIP 110307</strain>
    </source>
</reference>
<dbReference type="EMBL" id="APQL01000006">
    <property type="protein sequence ID" value="ENW06420.1"/>
    <property type="molecule type" value="Genomic_DNA"/>
</dbReference>
<dbReference type="AlphaFoldDB" id="N9FGJ1"/>
<protein>
    <submittedName>
        <fullName evidence="1">Uncharacterized protein</fullName>
    </submittedName>
</protein>
<dbReference type="Proteomes" id="UP000017670">
    <property type="component" value="Unassembled WGS sequence"/>
</dbReference>
<accession>N9FGJ1</accession>
<sequence length="339" mass="38825">MCIKFNRYKIVIESIIMLKNKTLLLTLSFVPFVLAACGGGGGGAESSSKGDNSTPPIQEKVNVDLYNVDQETLFTKKYSYVDSVIKGTKYYIPLSEDEYLLTADQLFTNTWVYSDSKAINALKFYFSDAPKTGYYHTYKKIDISGENVFDRFYPNYKVMFDKFGVPAQLKDTKAGQAYNRANPLSFPQGSYCYQVIEEKVEKPYITFSKEGMTGENYADVIMQNENEFKNEVKNLGHTLKIDSGKWNGSSWRYYREYDAYGMIFDVVAIDYNGELVIGNMKNFEDIRLDNLINQQTRRLDSLGEGTFIVDYYTQKATLEAFKKSCTWFNTTAAETIKKL</sequence>
<name>N9FGJ1_9GAMM</name>
<dbReference type="PATRIC" id="fig|1217648.3.peg.2097"/>